<dbReference type="InterPro" id="IPR029058">
    <property type="entry name" value="AB_hydrolase_fold"/>
</dbReference>
<feature type="domain" description="AB hydrolase-1" evidence="2">
    <location>
        <begin position="59"/>
        <end position="285"/>
    </location>
</feature>
<gene>
    <name evidence="3" type="ORF">FNB15_06500</name>
</gene>
<organism evidence="3 4">
    <name type="scientific">Ferrovibrio terrae</name>
    <dbReference type="NCBI Taxonomy" id="2594003"/>
    <lineage>
        <taxon>Bacteria</taxon>
        <taxon>Pseudomonadati</taxon>
        <taxon>Pseudomonadota</taxon>
        <taxon>Alphaproteobacteria</taxon>
        <taxon>Rhodospirillales</taxon>
        <taxon>Rhodospirillaceae</taxon>
        <taxon>Ferrovibrio</taxon>
    </lineage>
</organism>
<name>A0A516GZM3_9PROT</name>
<dbReference type="EMBL" id="CP041636">
    <property type="protein sequence ID" value="QDO96945.1"/>
    <property type="molecule type" value="Genomic_DNA"/>
</dbReference>
<evidence type="ECO:0000313" key="3">
    <source>
        <dbReference type="EMBL" id="QDO96945.1"/>
    </source>
</evidence>
<dbReference type="PRINTS" id="PR00111">
    <property type="entry name" value="ABHYDROLASE"/>
</dbReference>
<accession>A0A516GZM3</accession>
<dbReference type="AlphaFoldDB" id="A0A516GZM3"/>
<dbReference type="PANTHER" id="PTHR46118">
    <property type="entry name" value="PROTEIN ABHD11"/>
    <property type="match status" value="1"/>
</dbReference>
<dbReference type="KEGG" id="fer:FNB15_06500"/>
<sequence length="297" mass="33412">MVRRLVGSRRVRDRAGHTRQRYGGCFGRSAVTGKRGHLTRDGVKLSYVDFGGQPEKTLLALHGRAGCGRNYAPLAQALRDNTGRPDWRIVGMDQRGHGWSDHATDRTRDAFLDDAAAMIEHLDCGPVVLMGHSFGGVNAYQLAAHRPDLVRALVIEDVGCRFGPAKPGVSWPLRWETLDQFLAFMRSTEIGMDRYLLDSLVEYEDGWGFRFSDAWHDEARAHITGDWSDDWAAIVCPILLMHGTKSWLVKREEMDRMAALNPRCELKIFEGAGHVPHDERPEEFVMALRDFLGRSAA</sequence>
<keyword evidence="4" id="KW-1185">Reference proteome</keyword>
<dbReference type="Gene3D" id="3.40.50.1820">
    <property type="entry name" value="alpha/beta hydrolase"/>
    <property type="match status" value="1"/>
</dbReference>
<proteinExistence type="predicted"/>
<reference evidence="3 4" key="1">
    <citation type="submission" date="2019-07" db="EMBL/GenBank/DDBJ databases">
        <title>Genome sequencing for Ferrovibrio sp. K5.</title>
        <authorList>
            <person name="Park S.-J."/>
        </authorList>
    </citation>
    <scope>NUCLEOTIDE SEQUENCE [LARGE SCALE GENOMIC DNA]</scope>
    <source>
        <strain evidence="3 4">K5</strain>
    </source>
</reference>
<dbReference type="OrthoDB" id="9808398at2"/>
<evidence type="ECO:0000259" key="2">
    <source>
        <dbReference type="Pfam" id="PF12697"/>
    </source>
</evidence>
<keyword evidence="1 3" id="KW-0378">Hydrolase</keyword>
<dbReference type="Proteomes" id="UP000317496">
    <property type="component" value="Chromosome"/>
</dbReference>
<dbReference type="SUPFAM" id="SSF53474">
    <property type="entry name" value="alpha/beta-Hydrolases"/>
    <property type="match status" value="1"/>
</dbReference>
<dbReference type="InterPro" id="IPR000073">
    <property type="entry name" value="AB_hydrolase_1"/>
</dbReference>
<evidence type="ECO:0000256" key="1">
    <source>
        <dbReference type="ARBA" id="ARBA00022801"/>
    </source>
</evidence>
<evidence type="ECO:0000313" key="4">
    <source>
        <dbReference type="Proteomes" id="UP000317496"/>
    </source>
</evidence>
<dbReference type="Pfam" id="PF12697">
    <property type="entry name" value="Abhydrolase_6"/>
    <property type="match status" value="1"/>
</dbReference>
<dbReference type="PANTHER" id="PTHR46118:SF4">
    <property type="entry name" value="PROTEIN ABHD11"/>
    <property type="match status" value="1"/>
</dbReference>
<dbReference type="GO" id="GO:0016787">
    <property type="term" value="F:hydrolase activity"/>
    <property type="evidence" value="ECO:0007669"/>
    <property type="project" value="UniProtKB-KW"/>
</dbReference>
<protein>
    <submittedName>
        <fullName evidence="3">Alpha/beta hydrolase</fullName>
    </submittedName>
</protein>